<reference evidence="3" key="1">
    <citation type="submission" date="2024-07" db="EMBL/GenBank/DDBJ databases">
        <title>Two chromosome-level genome assemblies of Korean endemic species Abeliophyllum distichum and Forsythia ovata (Oleaceae).</title>
        <authorList>
            <person name="Jang H."/>
        </authorList>
    </citation>
    <scope>NUCLEOTIDE SEQUENCE [LARGE SCALE GENOMIC DNA]</scope>
</reference>
<protein>
    <submittedName>
        <fullName evidence="2">Uncharacterized protein</fullName>
    </submittedName>
</protein>
<accession>A0ABD1TQC6</accession>
<feature type="region of interest" description="Disordered" evidence="1">
    <location>
        <begin position="94"/>
        <end position="120"/>
    </location>
</feature>
<feature type="compositionally biased region" description="Basic and acidic residues" evidence="1">
    <location>
        <begin position="111"/>
        <end position="120"/>
    </location>
</feature>
<evidence type="ECO:0000313" key="3">
    <source>
        <dbReference type="Proteomes" id="UP001604277"/>
    </source>
</evidence>
<dbReference type="Proteomes" id="UP001604277">
    <property type="component" value="Unassembled WGS sequence"/>
</dbReference>
<gene>
    <name evidence="2" type="ORF">Fot_28878</name>
</gene>
<comment type="caution">
    <text evidence="2">The sequence shown here is derived from an EMBL/GenBank/DDBJ whole genome shotgun (WGS) entry which is preliminary data.</text>
</comment>
<proteinExistence type="predicted"/>
<organism evidence="2 3">
    <name type="scientific">Forsythia ovata</name>
    <dbReference type="NCBI Taxonomy" id="205694"/>
    <lineage>
        <taxon>Eukaryota</taxon>
        <taxon>Viridiplantae</taxon>
        <taxon>Streptophyta</taxon>
        <taxon>Embryophyta</taxon>
        <taxon>Tracheophyta</taxon>
        <taxon>Spermatophyta</taxon>
        <taxon>Magnoliopsida</taxon>
        <taxon>eudicotyledons</taxon>
        <taxon>Gunneridae</taxon>
        <taxon>Pentapetalae</taxon>
        <taxon>asterids</taxon>
        <taxon>lamiids</taxon>
        <taxon>Lamiales</taxon>
        <taxon>Oleaceae</taxon>
        <taxon>Forsythieae</taxon>
        <taxon>Forsythia</taxon>
    </lineage>
</organism>
<dbReference type="EMBL" id="JBFOLJ010000008">
    <property type="protein sequence ID" value="KAL2514907.1"/>
    <property type="molecule type" value="Genomic_DNA"/>
</dbReference>
<evidence type="ECO:0000313" key="2">
    <source>
        <dbReference type="EMBL" id="KAL2514907.1"/>
    </source>
</evidence>
<dbReference type="AlphaFoldDB" id="A0ABD1TQC6"/>
<sequence>MFFCRTRKLSESSSLVFAAKYIFKNILIFSVDDDDDEIGGSSAQTLLPTYEVLIAVSLLSVFPLLSPSLPLVSSVPPSLLLSLHLLSFPTNDLPIMPSDPSPPPPKHSKSKGKDVTTEEA</sequence>
<name>A0ABD1TQC6_9LAMI</name>
<keyword evidence="3" id="KW-1185">Reference proteome</keyword>
<evidence type="ECO:0000256" key="1">
    <source>
        <dbReference type="SAM" id="MobiDB-lite"/>
    </source>
</evidence>